<dbReference type="RefSeq" id="WP_106198187.1">
    <property type="nucleotide sequence ID" value="NZ_JAXEIU010000023.1"/>
</dbReference>
<proteinExistence type="predicted"/>
<name>A0ABX5LMU1_9BACT</name>
<reference evidence="1 2" key="1">
    <citation type="submission" date="2018-05" db="EMBL/GenBank/DDBJ databases">
        <title>Animal gut microbial communities from fecal samples from Wisconsin, USA.</title>
        <authorList>
            <person name="Neumann A."/>
        </authorList>
    </citation>
    <scope>NUCLEOTIDE SEQUENCE [LARGE SCALE GENOMIC DNA]</scope>
    <source>
        <strain evidence="1 2">UWS4</strain>
    </source>
</reference>
<comment type="caution">
    <text evidence="1">The sequence shown here is derived from an EMBL/GenBank/DDBJ whole genome shotgun (WGS) entry which is preliminary data.</text>
</comment>
<organism evidence="1 2">
    <name type="scientific">Hallerella porci</name>
    <dbReference type="NCBI Taxonomy" id="1945871"/>
    <lineage>
        <taxon>Bacteria</taxon>
        <taxon>Pseudomonadati</taxon>
        <taxon>Fibrobacterota</taxon>
        <taxon>Fibrobacteria</taxon>
        <taxon>Fibrobacterales</taxon>
        <taxon>Fibrobacteraceae</taxon>
        <taxon>Hallerella</taxon>
    </lineage>
</organism>
<evidence type="ECO:0000313" key="1">
    <source>
        <dbReference type="EMBL" id="PWL03760.1"/>
    </source>
</evidence>
<dbReference type="EMBL" id="QGHD01000003">
    <property type="protein sequence ID" value="PWL03760.1"/>
    <property type="molecule type" value="Genomic_DNA"/>
</dbReference>
<sequence>MAETKNVTDEIFDSLKKNGFLPIPVQEINSDAETVRYFGGDFAEFIEAAKALNAKAIFVETLYLEDDEFYYESGVEDDDNGCCCCKDNGEVVEDKSEEGKEAPIWLDPEDLDGMDLTLLKPELEKYDERVGDECGVRLTIPGADHLQVEIFTDWYDDFAGLVDEASDEIELDPKAALKKMQEAVKEN</sequence>
<accession>A0ABX5LMU1</accession>
<keyword evidence="2" id="KW-1185">Reference proteome</keyword>
<evidence type="ECO:0000313" key="2">
    <source>
        <dbReference type="Proteomes" id="UP000245523"/>
    </source>
</evidence>
<dbReference type="Proteomes" id="UP000245523">
    <property type="component" value="Unassembled WGS sequence"/>
</dbReference>
<gene>
    <name evidence="1" type="ORF">B0H50_10352</name>
</gene>
<protein>
    <submittedName>
        <fullName evidence="1">Uncharacterized protein</fullName>
    </submittedName>
</protein>